<comment type="caution">
    <text evidence="3">The sequence shown here is derived from an EMBL/GenBank/DDBJ whole genome shotgun (WGS) entry which is preliminary data.</text>
</comment>
<feature type="domain" description="J" evidence="2">
    <location>
        <begin position="196"/>
        <end position="262"/>
    </location>
</feature>
<dbReference type="Proteomes" id="UP001311799">
    <property type="component" value="Unassembled WGS sequence"/>
</dbReference>
<dbReference type="PROSITE" id="PS50076">
    <property type="entry name" value="DNAJ_2"/>
    <property type="match status" value="1"/>
</dbReference>
<dbReference type="InterPro" id="IPR036869">
    <property type="entry name" value="J_dom_sf"/>
</dbReference>
<dbReference type="InterPro" id="IPR001623">
    <property type="entry name" value="DnaJ_domain"/>
</dbReference>
<name>A0AAV9Y386_9CRYT</name>
<dbReference type="EMBL" id="JAWDEY010000002">
    <property type="protein sequence ID" value="KAK6590929.1"/>
    <property type="molecule type" value="Genomic_DNA"/>
</dbReference>
<sequence>MTRPESDKYNSKASSIGGYMPNNRHKVQKKSIVNSKVCYFHGWKSGKNIHKCPECVEIEKKLSSKISLSEFRNMSNFNRIEGSTSLDGIRIWLRCNMGHKLIYSLEDISRGCRICSSEKFLSPKYRNNAIKLDLKKEEEYRKKQGELLAEARQQLTMECCRISKESETKQVEYIEEFPHLPRETSAISYIFRFKDNPFELFRIQNKVTIKNKDLILNKLKTAFRAHAKLIHPDKNSHPKSADAFHILSDSYNKIKDYIDKFT</sequence>
<evidence type="ECO:0000313" key="3">
    <source>
        <dbReference type="EMBL" id="KAK6590929.1"/>
    </source>
</evidence>
<accession>A0AAV9Y386</accession>
<dbReference type="Gene3D" id="1.10.287.110">
    <property type="entry name" value="DnaJ domain"/>
    <property type="match status" value="1"/>
</dbReference>
<protein>
    <recommendedName>
        <fullName evidence="2">J domain-containing protein</fullName>
    </recommendedName>
</protein>
<reference evidence="3 4" key="1">
    <citation type="submission" date="2023-10" db="EMBL/GenBank/DDBJ databases">
        <title>Comparative genomics analysis reveals potential genetic determinants of host preference in Cryptosporidium xiaoi.</title>
        <authorList>
            <person name="Xiao L."/>
            <person name="Li J."/>
        </authorList>
    </citation>
    <scope>NUCLEOTIDE SEQUENCE [LARGE SCALE GENOMIC DNA]</scope>
    <source>
        <strain evidence="3 4">52996</strain>
    </source>
</reference>
<dbReference type="SUPFAM" id="SSF46565">
    <property type="entry name" value="Chaperone J-domain"/>
    <property type="match status" value="1"/>
</dbReference>
<keyword evidence="4" id="KW-1185">Reference proteome</keyword>
<evidence type="ECO:0000256" key="1">
    <source>
        <dbReference type="SAM" id="MobiDB-lite"/>
    </source>
</evidence>
<gene>
    <name evidence="3" type="ORF">RS030_111688</name>
</gene>
<feature type="region of interest" description="Disordered" evidence="1">
    <location>
        <begin position="1"/>
        <end position="20"/>
    </location>
</feature>
<organism evidence="3 4">
    <name type="scientific">Cryptosporidium xiaoi</name>
    <dbReference type="NCBI Taxonomy" id="659607"/>
    <lineage>
        <taxon>Eukaryota</taxon>
        <taxon>Sar</taxon>
        <taxon>Alveolata</taxon>
        <taxon>Apicomplexa</taxon>
        <taxon>Conoidasida</taxon>
        <taxon>Coccidia</taxon>
        <taxon>Eucoccidiorida</taxon>
        <taxon>Eimeriorina</taxon>
        <taxon>Cryptosporidiidae</taxon>
        <taxon>Cryptosporidium</taxon>
    </lineage>
</organism>
<evidence type="ECO:0000313" key="4">
    <source>
        <dbReference type="Proteomes" id="UP001311799"/>
    </source>
</evidence>
<feature type="compositionally biased region" description="Basic and acidic residues" evidence="1">
    <location>
        <begin position="1"/>
        <end position="10"/>
    </location>
</feature>
<proteinExistence type="predicted"/>
<dbReference type="AlphaFoldDB" id="A0AAV9Y386"/>
<evidence type="ECO:0000259" key="2">
    <source>
        <dbReference type="PROSITE" id="PS50076"/>
    </source>
</evidence>